<gene>
    <name evidence="2" type="ORF">EYG76_03675</name>
</gene>
<dbReference type="AlphaFoldDB" id="A0A832YSQ0"/>
<organism evidence="2 3">
    <name type="scientific">Methanothermococcus okinawensis</name>
    <dbReference type="NCBI Taxonomy" id="155863"/>
    <lineage>
        <taxon>Archaea</taxon>
        <taxon>Methanobacteriati</taxon>
        <taxon>Methanobacteriota</taxon>
        <taxon>Methanomada group</taxon>
        <taxon>Methanococci</taxon>
        <taxon>Methanococcales</taxon>
        <taxon>Methanococcaceae</taxon>
        <taxon>Methanothermococcus</taxon>
    </lineage>
</organism>
<sequence>MKIKPECATCIVRQVVDATKEISNNEVEQFKLISACLSCIKEEYGPEAVPAFMGTAVHRYLKKISGNNDPYSKLKYVANKLAMDYINSMNDSICQYDNKSPLDRLKYKVKLSIAGNVIDFGPYSTTLDINKKLNETINGELKIDYSKELLDDLNKSDKLLYICDNAGEILFDKILIEELNKYCEVVASVKGAPILNDATMEDAKFIGLDKIVKVITTGCDVIGVNLEESSKEFLKEYYNADLIIAKGMGNFESLSEYSINKPLYYIFKAKCAPIAEFINVEVGDNILLKNKILLK</sequence>
<dbReference type="Gene3D" id="1.10.285.20">
    <property type="entry name" value="Uncharacterised protein PF01937, DUF89, domain 2"/>
    <property type="match status" value="1"/>
</dbReference>
<evidence type="ECO:0000313" key="2">
    <source>
        <dbReference type="EMBL" id="HIP17386.1"/>
    </source>
</evidence>
<dbReference type="Pfam" id="PF01937">
    <property type="entry name" value="ARMT1-like_dom"/>
    <property type="match status" value="1"/>
</dbReference>
<dbReference type="InterPro" id="IPR036075">
    <property type="entry name" value="ARMT-1-like_metal-bd_sf"/>
</dbReference>
<feature type="domain" description="Damage-control phosphatase ARMT1-like metal-binding" evidence="1">
    <location>
        <begin position="4"/>
        <end position="286"/>
    </location>
</feature>
<dbReference type="InterPro" id="IPR014444">
    <property type="entry name" value="PH1575-like"/>
</dbReference>
<protein>
    <submittedName>
        <fullName evidence="2">DUF89 family protein</fullName>
    </submittedName>
</protein>
<dbReference type="Gene3D" id="1.10.8.380">
    <property type="entry name" value="Uncharacterised protein PF01937, DUF89, domain 1"/>
    <property type="match status" value="1"/>
</dbReference>
<evidence type="ECO:0000259" key="1">
    <source>
        <dbReference type="Pfam" id="PF01937"/>
    </source>
</evidence>
<evidence type="ECO:0000313" key="3">
    <source>
        <dbReference type="Proteomes" id="UP000605144"/>
    </source>
</evidence>
<dbReference type="InterPro" id="IPR002791">
    <property type="entry name" value="ARMT1-like_metal-bd"/>
</dbReference>
<proteinExistence type="predicted"/>
<dbReference type="Gene3D" id="3.40.50.10880">
    <property type="entry name" value="Uncharacterised protein PF01937, DUF89, domain 3"/>
    <property type="match status" value="1"/>
</dbReference>
<accession>A0A832YSQ0</accession>
<dbReference type="SUPFAM" id="SSF111321">
    <property type="entry name" value="AF1104-like"/>
    <property type="match status" value="1"/>
</dbReference>
<dbReference type="Proteomes" id="UP000605144">
    <property type="component" value="Unassembled WGS sequence"/>
</dbReference>
<reference evidence="2" key="1">
    <citation type="journal article" date="2020" name="ISME J.">
        <title>Gammaproteobacteria mediating utilization of methyl-, sulfur- and petroleum organic compounds in deep ocean hydrothermal plumes.</title>
        <authorList>
            <person name="Zhou Z."/>
            <person name="Liu Y."/>
            <person name="Pan J."/>
            <person name="Cron B.R."/>
            <person name="Toner B.M."/>
            <person name="Anantharaman K."/>
            <person name="Breier J.A."/>
            <person name="Dick G.J."/>
            <person name="Li M."/>
        </authorList>
    </citation>
    <scope>NUCLEOTIDE SEQUENCE</scope>
    <source>
        <strain evidence="2">SZUA-1385</strain>
    </source>
</reference>
<dbReference type="EMBL" id="DQSV01000074">
    <property type="protein sequence ID" value="HIP17386.1"/>
    <property type="molecule type" value="Genomic_DNA"/>
</dbReference>
<comment type="caution">
    <text evidence="2">The sequence shown here is derived from an EMBL/GenBank/DDBJ whole genome shotgun (WGS) entry which is preliminary data.</text>
</comment>
<dbReference type="PIRSF" id="PIRSF006593">
    <property type="entry name" value="UCP006593"/>
    <property type="match status" value="1"/>
</dbReference>
<name>A0A832YSQ0_9EURY</name>